<comment type="caution">
    <text evidence="2">The sequence shown here is derived from an EMBL/GenBank/DDBJ whole genome shotgun (WGS) entry which is preliminary data.</text>
</comment>
<reference evidence="2 3" key="1">
    <citation type="submission" date="2019-03" db="EMBL/GenBank/DDBJ databases">
        <title>Draft genome of Gammaproteobacteria bacterium LSUCC0057, a member of the SAR92 clade.</title>
        <authorList>
            <person name="Lanclos V.C."/>
            <person name="Doiron C."/>
            <person name="Henson M.W."/>
            <person name="Thrash J.C."/>
        </authorList>
    </citation>
    <scope>NUCLEOTIDE SEQUENCE [LARGE SCALE GENOMIC DNA]</scope>
    <source>
        <strain evidence="2 3">LSUCC0057</strain>
    </source>
</reference>
<evidence type="ECO:0000313" key="3">
    <source>
        <dbReference type="Proteomes" id="UP000298133"/>
    </source>
</evidence>
<dbReference type="AlphaFoldDB" id="A0A4Y8UIF3"/>
<proteinExistence type="predicted"/>
<name>A0A4Y8UIF3_9GAMM</name>
<keyword evidence="1" id="KW-0472">Membrane</keyword>
<dbReference type="EMBL" id="SPIA01000001">
    <property type="protein sequence ID" value="TFH68646.1"/>
    <property type="molecule type" value="Genomic_DNA"/>
</dbReference>
<evidence type="ECO:0000313" key="2">
    <source>
        <dbReference type="EMBL" id="TFH68646.1"/>
    </source>
</evidence>
<keyword evidence="3" id="KW-1185">Reference proteome</keyword>
<feature type="transmembrane region" description="Helical" evidence="1">
    <location>
        <begin position="46"/>
        <end position="66"/>
    </location>
</feature>
<feature type="transmembrane region" description="Helical" evidence="1">
    <location>
        <begin position="12"/>
        <end position="34"/>
    </location>
</feature>
<organism evidence="2 3">
    <name type="scientific">Gammaproteobacteria bacterium LSUCC0057</name>
    <dbReference type="NCBI Taxonomy" id="2559237"/>
    <lineage>
        <taxon>Bacteria</taxon>
        <taxon>Pseudomonadati</taxon>
        <taxon>Pseudomonadota</taxon>
        <taxon>Gammaproteobacteria</taxon>
        <taxon>Cellvibrionales</taxon>
        <taxon>Porticoccaceae</taxon>
        <taxon>SAR92 clade</taxon>
    </lineage>
</organism>
<gene>
    <name evidence="2" type="ORF">E3W66_01425</name>
</gene>
<evidence type="ECO:0000256" key="1">
    <source>
        <dbReference type="SAM" id="Phobius"/>
    </source>
</evidence>
<keyword evidence="1" id="KW-1133">Transmembrane helix</keyword>
<protein>
    <submittedName>
        <fullName evidence="2">Uncharacterized protein</fullName>
    </submittedName>
</protein>
<sequence>MVATPQQSTFAAVLISVAAVSGFLLLPLLVATVAEPFALGDRAGSIGSLVMAGFAVAALASLVWLGRANWRRAGRWLLAVKAAIAVGAVAGGSACALAATVSAAWRCRWHCVVVWSC</sequence>
<accession>A0A4Y8UIF3</accession>
<feature type="transmembrane region" description="Helical" evidence="1">
    <location>
        <begin position="78"/>
        <end position="105"/>
    </location>
</feature>
<keyword evidence="1" id="KW-0812">Transmembrane</keyword>
<dbReference type="Proteomes" id="UP000298133">
    <property type="component" value="Unassembled WGS sequence"/>
</dbReference>